<name>A0A1M7KQU9_9BURK</name>
<gene>
    <name evidence="1" type="ORF">SAMN05192549_102200</name>
</gene>
<proteinExistence type="predicted"/>
<dbReference type="OrthoDB" id="582700at2"/>
<sequence>MTDTSNTISTAYGLVDSAALDELQASFDTSMLLRIVDEIDAAASAARGENSLREMVLRLHAMSHTVINGAGMSVGTDAETLPELADTIVDDLRETATRMRTWIAKLEPLLKLEPRH</sequence>
<dbReference type="NCBIfam" id="NF041282">
    <property type="entry name" value="TnpC_regulator"/>
    <property type="match status" value="1"/>
</dbReference>
<evidence type="ECO:0000313" key="1">
    <source>
        <dbReference type="EMBL" id="SHM67570.1"/>
    </source>
</evidence>
<dbReference type="EMBL" id="FRCX01000002">
    <property type="protein sequence ID" value="SHM67570.1"/>
    <property type="molecule type" value="Genomic_DNA"/>
</dbReference>
<keyword evidence="2" id="KW-1185">Reference proteome</keyword>
<reference evidence="2" key="1">
    <citation type="submission" date="2016-11" db="EMBL/GenBank/DDBJ databases">
        <authorList>
            <person name="Varghese N."/>
            <person name="Submissions S."/>
        </authorList>
    </citation>
    <scope>NUCLEOTIDE SEQUENCE [LARGE SCALE GENOMIC DNA]</scope>
    <source>
        <strain evidence="2">Sac-22</strain>
    </source>
</reference>
<dbReference type="RefSeq" id="WP_072781915.1">
    <property type="nucleotide sequence ID" value="NZ_FRCX01000002.1"/>
</dbReference>
<evidence type="ECO:0000313" key="2">
    <source>
        <dbReference type="Proteomes" id="UP000184339"/>
    </source>
</evidence>
<dbReference type="AlphaFoldDB" id="A0A1M7KQU9"/>
<accession>A0A1M7KQU9</accession>
<dbReference type="STRING" id="551987.SAMN05192549_102200"/>
<dbReference type="InterPro" id="IPR049837">
    <property type="entry name" value="TnpC_reg-like"/>
</dbReference>
<protein>
    <submittedName>
        <fullName evidence="1">Uncharacterized protein</fullName>
    </submittedName>
</protein>
<dbReference type="Proteomes" id="UP000184339">
    <property type="component" value="Unassembled WGS sequence"/>
</dbReference>
<organism evidence="1 2">
    <name type="scientific">Duganella sacchari</name>
    <dbReference type="NCBI Taxonomy" id="551987"/>
    <lineage>
        <taxon>Bacteria</taxon>
        <taxon>Pseudomonadati</taxon>
        <taxon>Pseudomonadota</taxon>
        <taxon>Betaproteobacteria</taxon>
        <taxon>Burkholderiales</taxon>
        <taxon>Oxalobacteraceae</taxon>
        <taxon>Telluria group</taxon>
        <taxon>Duganella</taxon>
    </lineage>
</organism>